<evidence type="ECO:0000313" key="2">
    <source>
        <dbReference type="Proteomes" id="UP000008394"/>
    </source>
</evidence>
<dbReference type="Proteomes" id="UP000008394">
    <property type="component" value="Chromosome"/>
</dbReference>
<proteinExistence type="predicted"/>
<protein>
    <submittedName>
        <fullName evidence="1">Uncharacterized protein</fullName>
    </submittedName>
</protein>
<dbReference type="AlphaFoldDB" id="A0A806FJ12"/>
<gene>
    <name evidence="1" type="ORF">BALAC2494_01567</name>
</gene>
<organism evidence="1 2">
    <name type="scientific">Bifidobacterium animalis subsp. lactis CNCM I-2494</name>
    <dbReference type="NCBI Taxonomy" id="1042403"/>
    <lineage>
        <taxon>Bacteria</taxon>
        <taxon>Bacillati</taxon>
        <taxon>Actinomycetota</taxon>
        <taxon>Actinomycetes</taxon>
        <taxon>Bifidobacteriales</taxon>
        <taxon>Bifidobacteriaceae</taxon>
        <taxon>Bifidobacterium</taxon>
    </lineage>
</organism>
<dbReference type="EMBL" id="CP002915">
    <property type="protein sequence ID" value="AEK29699.1"/>
    <property type="molecule type" value="Genomic_DNA"/>
</dbReference>
<sequence length="108" mass="12710">MFYCSRHEFQMAQNLSNRNMTTGWANIHDTIVHILAQVYLMHDIPQQMTTSRNSCRHPVSEERYLSALHYATGQPHLCRQPLSYSFSFKLIHLNSPHLTYWSNHNPPL</sequence>
<accession>A0A806FJ12</accession>
<reference evidence="1 2" key="1">
    <citation type="journal article" date="2011" name="J. Bacteriol.">
        <title>Genome Sequence of the Probiotic Strain Bifidobacterium animalis subsp. lactis CNCM I-2494.</title>
        <authorList>
            <person name="Chervaux C."/>
            <person name="Grimaldi C."/>
            <person name="Bolotin A."/>
            <person name="Quinquis B."/>
            <person name="Legrain-Raspaud S."/>
            <person name="van Hylckama Vlieg J.E."/>
            <person name="Denariaz G."/>
            <person name="Smokvina T."/>
        </authorList>
    </citation>
    <scope>NUCLEOTIDE SEQUENCE [LARGE SCALE GENOMIC DNA]</scope>
    <source>
        <strain evidence="1 2">CNCM I-2494</strain>
    </source>
</reference>
<dbReference type="KEGG" id="bnm:BALAC2494_01567"/>
<evidence type="ECO:0000313" key="1">
    <source>
        <dbReference type="EMBL" id="AEK29699.1"/>
    </source>
</evidence>
<name>A0A806FJ12_BIFAN</name>